<comment type="similarity">
    <text evidence="2 9">Belongs to the GMC oxidoreductase family.</text>
</comment>
<evidence type="ECO:0000256" key="1">
    <source>
        <dbReference type="ARBA" id="ARBA00001974"/>
    </source>
</evidence>
<reference evidence="12" key="1">
    <citation type="submission" date="2022-08" db="EMBL/GenBank/DDBJ databases">
        <title>A Global Phylogenomic Analysis of the Shiitake Genus Lentinula.</title>
        <authorList>
            <consortium name="DOE Joint Genome Institute"/>
            <person name="Sierra-Patev S."/>
            <person name="Min B."/>
            <person name="Naranjo-Ortiz M."/>
            <person name="Looney B."/>
            <person name="Konkel Z."/>
            <person name="Slot J.C."/>
            <person name="Sakamoto Y."/>
            <person name="Steenwyk J.L."/>
            <person name="Rokas A."/>
            <person name="Carro J."/>
            <person name="Camarero S."/>
            <person name="Ferreira P."/>
            <person name="Molpeceres G."/>
            <person name="Ruiz-Duenas F.J."/>
            <person name="Serrano A."/>
            <person name="Henrissat B."/>
            <person name="Drula E."/>
            <person name="Hughes K.W."/>
            <person name="Mata J.L."/>
            <person name="Ishikawa N.K."/>
            <person name="Vargas-Isla R."/>
            <person name="Ushijima S."/>
            <person name="Smith C.A."/>
            <person name="Ahrendt S."/>
            <person name="Andreopoulos W."/>
            <person name="He G."/>
            <person name="Labutti K."/>
            <person name="Lipzen A."/>
            <person name="Ng V."/>
            <person name="Riley R."/>
            <person name="Sandor L."/>
            <person name="Barry K."/>
            <person name="Martinez A.T."/>
            <person name="Xiao Y."/>
            <person name="Gibbons J.G."/>
            <person name="Terashima K."/>
            <person name="Grigoriev I.V."/>
            <person name="Hibbett D.S."/>
        </authorList>
    </citation>
    <scope>NUCLEOTIDE SEQUENCE</scope>
    <source>
        <strain evidence="12">JLM2183</strain>
    </source>
</reference>
<keyword evidence="5 8" id="KW-0274">FAD</keyword>
<name>A0A9W8ZZC5_9AGAR</name>
<dbReference type="PANTHER" id="PTHR11552">
    <property type="entry name" value="GLUCOSE-METHANOL-CHOLINE GMC OXIDOREDUCTASE"/>
    <property type="match status" value="1"/>
</dbReference>
<accession>A0A9W8ZZC5</accession>
<comment type="caution">
    <text evidence="12">The sequence shown here is derived from an EMBL/GenBank/DDBJ whole genome shotgun (WGS) entry which is preliminary data.</text>
</comment>
<dbReference type="InterPro" id="IPR012132">
    <property type="entry name" value="GMC_OxRdtase"/>
</dbReference>
<dbReference type="PROSITE" id="PS00624">
    <property type="entry name" value="GMC_OXRED_2"/>
    <property type="match status" value="1"/>
</dbReference>
<evidence type="ECO:0000256" key="8">
    <source>
        <dbReference type="PIRSR" id="PIRSR000137-2"/>
    </source>
</evidence>
<keyword evidence="4" id="KW-0732">Signal</keyword>
<dbReference type="OrthoDB" id="269227at2759"/>
<keyword evidence="3 9" id="KW-0285">Flavoprotein</keyword>
<keyword evidence="13" id="KW-1185">Reference proteome</keyword>
<sequence length="598" mass="64783">LYLPEISCYKSDIATSYFASFQYDILITGGGTAGITLASRLFELSPYKIGIIEAGELVNPGQNSLVDTPALSWGFNTSPQAQISGRNLSYPRGKMVGGSSGINSMAWVRPTRNELDSWSSFGISNGWDWQGLLAYMKRTENVTIGNSSSFPGSKYPSGYDSLVEGRAGPVQISYNNVFSGVQVPFVESFLQAGGILNGNPDNGNNIGIFNGAHSVDPETGNRSYATTAYLPTLQQNPNIVLLLKAMVTRIIFDETSPNLKATGLKYVIGNDTYTVSAKREVIISAGSVQTPQLLELSGIGNASLLQAMGIRPILDIPTVGENFQDHLSVPTSFLLHDPPPSTLDELNNNASFAEQQLQQYLVNHTGFYTMLPTYSYHPLQQFISDADINELISVTQREISERKLSRLQKLQYELQIEWLQTGIAGQLEIALFPGGIPDLPGATVAGKSYVSIVSFPQHPFSRGSVHIASYNPLDAPIIDPDILNFTFNHYVLNLGLTLCSRIASEAPLSNLIKVTTNPPNNDLSSYISSTINMEYNGIGTTALASQELGGVVNDNLLVYGTLNLRIVDASIIPIHMATHIQTLVYAVALKAADIIISS</sequence>
<dbReference type="InterPro" id="IPR036188">
    <property type="entry name" value="FAD/NAD-bd_sf"/>
</dbReference>
<dbReference type="SUPFAM" id="SSF54373">
    <property type="entry name" value="FAD-linked reductases, C-terminal domain"/>
    <property type="match status" value="1"/>
</dbReference>
<dbReference type="Gene3D" id="3.50.50.60">
    <property type="entry name" value="FAD/NAD(P)-binding domain"/>
    <property type="match status" value="1"/>
</dbReference>
<dbReference type="SUPFAM" id="SSF51905">
    <property type="entry name" value="FAD/NAD(P)-binding domain"/>
    <property type="match status" value="1"/>
</dbReference>
<keyword evidence="6" id="KW-0560">Oxidoreductase</keyword>
<evidence type="ECO:0000259" key="11">
    <source>
        <dbReference type="PROSITE" id="PS00624"/>
    </source>
</evidence>
<dbReference type="PROSITE" id="PS00623">
    <property type="entry name" value="GMC_OXRED_1"/>
    <property type="match status" value="1"/>
</dbReference>
<dbReference type="Pfam" id="PF00732">
    <property type="entry name" value="GMC_oxred_N"/>
    <property type="match status" value="1"/>
</dbReference>
<evidence type="ECO:0000256" key="3">
    <source>
        <dbReference type="ARBA" id="ARBA00022630"/>
    </source>
</evidence>
<evidence type="ECO:0000256" key="2">
    <source>
        <dbReference type="ARBA" id="ARBA00010790"/>
    </source>
</evidence>
<evidence type="ECO:0000256" key="4">
    <source>
        <dbReference type="ARBA" id="ARBA00022729"/>
    </source>
</evidence>
<feature type="non-terminal residue" evidence="12">
    <location>
        <position position="1"/>
    </location>
</feature>
<dbReference type="GO" id="GO:0016614">
    <property type="term" value="F:oxidoreductase activity, acting on CH-OH group of donors"/>
    <property type="evidence" value="ECO:0007669"/>
    <property type="project" value="InterPro"/>
</dbReference>
<dbReference type="EMBL" id="JAOTPV010000024">
    <property type="protein sequence ID" value="KAJ4470855.1"/>
    <property type="molecule type" value="Genomic_DNA"/>
</dbReference>
<evidence type="ECO:0000256" key="5">
    <source>
        <dbReference type="ARBA" id="ARBA00022827"/>
    </source>
</evidence>
<dbReference type="InterPro" id="IPR000172">
    <property type="entry name" value="GMC_OxRdtase_N"/>
</dbReference>
<evidence type="ECO:0000259" key="10">
    <source>
        <dbReference type="PROSITE" id="PS00623"/>
    </source>
</evidence>
<feature type="domain" description="Glucose-methanol-choline oxidoreductase N-terminal" evidence="10">
    <location>
        <begin position="93"/>
        <end position="116"/>
    </location>
</feature>
<keyword evidence="7" id="KW-0325">Glycoprotein</keyword>
<comment type="cofactor">
    <cofactor evidence="1 8">
        <name>FAD</name>
        <dbReference type="ChEBI" id="CHEBI:57692"/>
    </cofactor>
</comment>
<protein>
    <submittedName>
        <fullName evidence="12">Alcohol oxidase</fullName>
    </submittedName>
</protein>
<dbReference type="PANTHER" id="PTHR11552:SF201">
    <property type="entry name" value="GLUCOSE-METHANOL-CHOLINE OXIDOREDUCTASE N-TERMINAL DOMAIN-CONTAINING PROTEIN"/>
    <property type="match status" value="1"/>
</dbReference>
<dbReference type="Proteomes" id="UP001150266">
    <property type="component" value="Unassembled WGS sequence"/>
</dbReference>
<evidence type="ECO:0000256" key="7">
    <source>
        <dbReference type="ARBA" id="ARBA00023180"/>
    </source>
</evidence>
<dbReference type="InterPro" id="IPR007867">
    <property type="entry name" value="GMC_OxRtase_C"/>
</dbReference>
<evidence type="ECO:0000313" key="13">
    <source>
        <dbReference type="Proteomes" id="UP001150266"/>
    </source>
</evidence>
<dbReference type="AlphaFoldDB" id="A0A9W8ZZC5"/>
<dbReference type="Gene3D" id="3.30.560.10">
    <property type="entry name" value="Glucose Oxidase, domain 3"/>
    <property type="match status" value="1"/>
</dbReference>
<feature type="domain" description="Glucose-methanol-choline oxidoreductase N-terminal" evidence="11">
    <location>
        <begin position="286"/>
        <end position="300"/>
    </location>
</feature>
<dbReference type="PIRSF" id="PIRSF000137">
    <property type="entry name" value="Alcohol_oxidase"/>
    <property type="match status" value="1"/>
</dbReference>
<proteinExistence type="inferred from homology"/>
<organism evidence="12 13">
    <name type="scientific">Lentinula aciculospora</name>
    <dbReference type="NCBI Taxonomy" id="153920"/>
    <lineage>
        <taxon>Eukaryota</taxon>
        <taxon>Fungi</taxon>
        <taxon>Dikarya</taxon>
        <taxon>Basidiomycota</taxon>
        <taxon>Agaricomycotina</taxon>
        <taxon>Agaricomycetes</taxon>
        <taxon>Agaricomycetidae</taxon>
        <taxon>Agaricales</taxon>
        <taxon>Marasmiineae</taxon>
        <taxon>Omphalotaceae</taxon>
        <taxon>Lentinula</taxon>
    </lineage>
</organism>
<dbReference type="Pfam" id="PF05199">
    <property type="entry name" value="GMC_oxred_C"/>
    <property type="match status" value="1"/>
</dbReference>
<dbReference type="GO" id="GO:0050660">
    <property type="term" value="F:flavin adenine dinucleotide binding"/>
    <property type="evidence" value="ECO:0007669"/>
    <property type="project" value="InterPro"/>
</dbReference>
<evidence type="ECO:0000313" key="12">
    <source>
        <dbReference type="EMBL" id="KAJ4470855.1"/>
    </source>
</evidence>
<feature type="binding site" evidence="8">
    <location>
        <position position="247"/>
    </location>
    <ligand>
        <name>FAD</name>
        <dbReference type="ChEBI" id="CHEBI:57692"/>
    </ligand>
</feature>
<evidence type="ECO:0000256" key="9">
    <source>
        <dbReference type="RuleBase" id="RU003968"/>
    </source>
</evidence>
<evidence type="ECO:0000256" key="6">
    <source>
        <dbReference type="ARBA" id="ARBA00023002"/>
    </source>
</evidence>
<gene>
    <name evidence="12" type="ORF">J3R30DRAFT_1131166</name>
</gene>